<feature type="region of interest" description="Disordered" evidence="8">
    <location>
        <begin position="1"/>
        <end position="156"/>
    </location>
</feature>
<evidence type="ECO:0000256" key="3">
    <source>
        <dbReference type="ARBA" id="ARBA00022664"/>
    </source>
</evidence>
<comment type="subcellular location">
    <subcellularLocation>
        <location evidence="1">Nucleus</location>
    </subcellularLocation>
</comment>
<dbReference type="InterPro" id="IPR039853">
    <property type="entry name" value="Pinin"/>
</dbReference>
<dbReference type="InterPro" id="IPR006786">
    <property type="entry name" value="Pinin_SDK_MemA"/>
</dbReference>
<gene>
    <name evidence="10" type="ORF">PVAP13_9NG145800</name>
</gene>
<dbReference type="Proteomes" id="UP000823388">
    <property type="component" value="Chromosome 9N"/>
</dbReference>
<dbReference type="AlphaFoldDB" id="A0A8T0MKV2"/>
<feature type="domain" description="Pinin/SDK/MemA protein" evidence="9">
    <location>
        <begin position="156"/>
        <end position="258"/>
    </location>
</feature>
<evidence type="ECO:0000256" key="6">
    <source>
        <dbReference type="ARBA" id="ARBA00023187"/>
    </source>
</evidence>
<keyword evidence="3" id="KW-0507">mRNA processing</keyword>
<name>A0A8T0MKV2_PANVG</name>
<evidence type="ECO:0000259" key="9">
    <source>
        <dbReference type="Pfam" id="PF04696"/>
    </source>
</evidence>
<evidence type="ECO:0000256" key="2">
    <source>
        <dbReference type="ARBA" id="ARBA00010386"/>
    </source>
</evidence>
<comment type="caution">
    <text evidence="10">The sequence shown here is derived from an EMBL/GenBank/DDBJ whole genome shotgun (WGS) entry which is preliminary data.</text>
</comment>
<feature type="compositionally biased region" description="Basic and acidic residues" evidence="8">
    <location>
        <begin position="7"/>
        <end position="35"/>
    </location>
</feature>
<keyword evidence="5" id="KW-0804">Transcription</keyword>
<keyword evidence="6" id="KW-0508">mRNA splicing</keyword>
<dbReference type="Pfam" id="PF04696">
    <property type="entry name" value="Pinin_SDK_memA"/>
    <property type="match status" value="1"/>
</dbReference>
<evidence type="ECO:0000256" key="7">
    <source>
        <dbReference type="ARBA" id="ARBA00023242"/>
    </source>
</evidence>
<dbReference type="PANTHER" id="PTHR12707">
    <property type="entry name" value="PINN"/>
    <property type="match status" value="1"/>
</dbReference>
<protein>
    <recommendedName>
        <fullName evidence="9">Pinin/SDK/MemA protein domain-containing protein</fullName>
    </recommendedName>
</protein>
<proteinExistence type="inferred from homology"/>
<accession>A0A8T0MKV2</accession>
<organism evidence="10 11">
    <name type="scientific">Panicum virgatum</name>
    <name type="common">Blackwell switchgrass</name>
    <dbReference type="NCBI Taxonomy" id="38727"/>
    <lineage>
        <taxon>Eukaryota</taxon>
        <taxon>Viridiplantae</taxon>
        <taxon>Streptophyta</taxon>
        <taxon>Embryophyta</taxon>
        <taxon>Tracheophyta</taxon>
        <taxon>Spermatophyta</taxon>
        <taxon>Magnoliopsida</taxon>
        <taxon>Liliopsida</taxon>
        <taxon>Poales</taxon>
        <taxon>Poaceae</taxon>
        <taxon>PACMAD clade</taxon>
        <taxon>Panicoideae</taxon>
        <taxon>Panicodae</taxon>
        <taxon>Paniceae</taxon>
        <taxon>Panicinae</taxon>
        <taxon>Panicum</taxon>
        <taxon>Panicum sect. Hiantes</taxon>
    </lineage>
</organism>
<feature type="compositionally biased region" description="Basic and acidic residues" evidence="8">
    <location>
        <begin position="143"/>
        <end position="155"/>
    </location>
</feature>
<reference evidence="10" key="1">
    <citation type="submission" date="2020-05" db="EMBL/GenBank/DDBJ databases">
        <title>WGS assembly of Panicum virgatum.</title>
        <authorList>
            <person name="Lovell J.T."/>
            <person name="Jenkins J."/>
            <person name="Shu S."/>
            <person name="Juenger T.E."/>
            <person name="Schmutz J."/>
        </authorList>
    </citation>
    <scope>NUCLEOTIDE SEQUENCE</scope>
    <source>
        <strain evidence="10">AP13</strain>
    </source>
</reference>
<dbReference type="GO" id="GO:0006397">
    <property type="term" value="P:mRNA processing"/>
    <property type="evidence" value="ECO:0007669"/>
    <property type="project" value="UniProtKB-KW"/>
</dbReference>
<evidence type="ECO:0000256" key="8">
    <source>
        <dbReference type="SAM" id="MobiDB-lite"/>
    </source>
</evidence>
<keyword evidence="7" id="KW-0539">Nucleus</keyword>
<sequence>MAAATEKTAEDIRRELQELQRQHREITERLRDPRGLRRGAAGPGPGPGPGVPRPLRGFVRPAPGAESGDQPAQKRRLLSAVVKVDGAETNEEGEKAAEAEGREEGSGAAEGSDRRAVSNGGFRRDGSLRMLRRVDYNSLPEPAPRELPKNEDPNMVRRNKRMLGQLLVGTLEKFQQEDKKLSNSEAYLRRSETQRKAEQKVREESERLRQQEREQIAEKRKRDMMLCARVAAKAEEKRLELLYIQWTEHHKKLSNFLRLFLFLVQKCPY</sequence>
<dbReference type="EMBL" id="CM029054">
    <property type="protein sequence ID" value="KAG2535919.1"/>
    <property type="molecule type" value="Genomic_DNA"/>
</dbReference>
<evidence type="ECO:0000313" key="11">
    <source>
        <dbReference type="Proteomes" id="UP000823388"/>
    </source>
</evidence>
<feature type="compositionally biased region" description="Basic and acidic residues" evidence="8">
    <location>
        <begin position="92"/>
        <end position="135"/>
    </location>
</feature>
<feature type="region of interest" description="Disordered" evidence="8">
    <location>
        <begin position="185"/>
        <end position="208"/>
    </location>
</feature>
<comment type="similarity">
    <text evidence="2">Belongs to the pinin family.</text>
</comment>
<dbReference type="GO" id="GO:0008380">
    <property type="term" value="P:RNA splicing"/>
    <property type="evidence" value="ECO:0007669"/>
    <property type="project" value="UniProtKB-KW"/>
</dbReference>
<dbReference type="PANTHER" id="PTHR12707:SF0">
    <property type="entry name" value="PININ"/>
    <property type="match status" value="1"/>
</dbReference>
<keyword evidence="11" id="KW-1185">Reference proteome</keyword>
<evidence type="ECO:0000313" key="10">
    <source>
        <dbReference type="EMBL" id="KAG2535919.1"/>
    </source>
</evidence>
<evidence type="ECO:0000256" key="4">
    <source>
        <dbReference type="ARBA" id="ARBA00023015"/>
    </source>
</evidence>
<evidence type="ECO:0000256" key="5">
    <source>
        <dbReference type="ARBA" id="ARBA00023163"/>
    </source>
</evidence>
<keyword evidence="4" id="KW-0805">Transcription regulation</keyword>
<dbReference type="GO" id="GO:0071013">
    <property type="term" value="C:catalytic step 2 spliceosome"/>
    <property type="evidence" value="ECO:0007669"/>
    <property type="project" value="TreeGrafter"/>
</dbReference>
<evidence type="ECO:0000256" key="1">
    <source>
        <dbReference type="ARBA" id="ARBA00004123"/>
    </source>
</evidence>